<evidence type="ECO:0000313" key="3">
    <source>
        <dbReference type="Proteomes" id="UP000001861"/>
    </source>
</evidence>
<gene>
    <name evidence="2" type="ORF">CC1G_13692</name>
</gene>
<feature type="region of interest" description="Disordered" evidence="1">
    <location>
        <begin position="334"/>
        <end position="370"/>
    </location>
</feature>
<feature type="compositionally biased region" description="Low complexity" evidence="1">
    <location>
        <begin position="345"/>
        <end position="365"/>
    </location>
</feature>
<reference evidence="2 3" key="1">
    <citation type="journal article" date="2010" name="Proc. Natl. Acad. Sci. U.S.A.">
        <title>Insights into evolution of multicellular fungi from the assembled chromosomes of the mushroom Coprinopsis cinerea (Coprinus cinereus).</title>
        <authorList>
            <person name="Stajich J.E."/>
            <person name="Wilke S.K."/>
            <person name="Ahren D."/>
            <person name="Au C.H."/>
            <person name="Birren B.W."/>
            <person name="Borodovsky M."/>
            <person name="Burns C."/>
            <person name="Canback B."/>
            <person name="Casselton L.A."/>
            <person name="Cheng C.K."/>
            <person name="Deng J."/>
            <person name="Dietrich F.S."/>
            <person name="Fargo D.C."/>
            <person name="Farman M.L."/>
            <person name="Gathman A.C."/>
            <person name="Goldberg J."/>
            <person name="Guigo R."/>
            <person name="Hoegger P.J."/>
            <person name="Hooker J.B."/>
            <person name="Huggins A."/>
            <person name="James T.Y."/>
            <person name="Kamada T."/>
            <person name="Kilaru S."/>
            <person name="Kodira C."/>
            <person name="Kues U."/>
            <person name="Kupfer D."/>
            <person name="Kwan H.S."/>
            <person name="Lomsadze A."/>
            <person name="Li W."/>
            <person name="Lilly W.W."/>
            <person name="Ma L.J."/>
            <person name="Mackey A.J."/>
            <person name="Manning G."/>
            <person name="Martin F."/>
            <person name="Muraguchi H."/>
            <person name="Natvig D.O."/>
            <person name="Palmerini H."/>
            <person name="Ramesh M.A."/>
            <person name="Rehmeyer C.J."/>
            <person name="Roe B.A."/>
            <person name="Shenoy N."/>
            <person name="Stanke M."/>
            <person name="Ter-Hovhannisyan V."/>
            <person name="Tunlid A."/>
            <person name="Velagapudi R."/>
            <person name="Vision T.J."/>
            <person name="Zeng Q."/>
            <person name="Zolan M.E."/>
            <person name="Pukkila P.J."/>
        </authorList>
    </citation>
    <scope>NUCLEOTIDE SEQUENCE [LARGE SCALE GENOMIC DNA]</scope>
    <source>
        <strain evidence="3">Okayama-7 / 130 / ATCC MYA-4618 / FGSC 9003</strain>
    </source>
</reference>
<dbReference type="OMA" id="GHTISMW"/>
<comment type="caution">
    <text evidence="2">The sequence shown here is derived from an EMBL/GenBank/DDBJ whole genome shotgun (WGS) entry which is preliminary data.</text>
</comment>
<proteinExistence type="predicted"/>
<dbReference type="OrthoDB" id="203724at2759"/>
<dbReference type="GeneID" id="6018138"/>
<dbReference type="PANTHER" id="PTHR12975:SF6">
    <property type="entry name" value="TRAFFICKING PROTEIN PARTICLE COMPLEX SUBUNIT 8"/>
    <property type="match status" value="1"/>
</dbReference>
<dbReference type="InterPro" id="IPR024420">
    <property type="entry name" value="TRAPP_III_complex_Trs85"/>
</dbReference>
<sequence>MAPVIPSSLSPHVCILPSPDLSELLEESGLPPLPNILQAFSPLPQVTTRTASLVPVPHSSFALRFSDLAEVEEACREPEEQRAIRTLDWISARITKRCEKWVQDVEERGEKEVGKDGRVRSPWWDELRRCAEGDIVPDKNEGWNHPVSVILAVSTTAPNPLQAITALHARQPQLPSWVDPTHLRYTVIVHPKNSPLSDEEANALFNAVKKQFGLHTYLLPLNLPSPPPPPVPVPALMPRLPPPPGPESPYISRHTGAIPPTPATANAPSIPGNPYALNTLRLEEKDIQAVLRFTREFVVMSLIPWMERCVVEWNEAYSSTRRLPSRLFSSTRRLFGSSPSPSPGPGHTSSSSVSSLPGRSGSISSANGIPTPLSQPRRLAEFCTILGDFKLAINLWESLRKESKGGSDIIPILSAPSPALQLHASNALVGIHPSIDDLPPHAQLRALLYAKANDGLFGPLGILKAEEAPSALLLAHAALLSSVRKRAFRRAGFWYTLAANRLEKCGIKPLTVYFFRKAHELYQIRPPKELSPSFWDSEGKSPTSSVEQFVDIRAGVEHPLARLLYTTGNITGAVQMFLGALRVLKSPALQTIGQLEGATEEANRSSHDRTFLDDFRVAFAHLASTEPEALKTLNLSLPLKFCQSRQSKIRFSDDSISSHPVIWEKRENQWQSFWKSKGGKERLASGRQVCAGDTFWVDLAVQNPLDADVELNNLTLILETNGPSEGPIESTVEVERVSDIVLGAKESRTIPIALKALKSGKFLISKVQYDFLGILSSTESLASRGRRLNDTLAQRQTPTYAPDVYLKVDVSPADNKLSVTFVDDGDLILKQGEIEEMKILLTNTGTKPINEVWLVLGGEEAVCIGEENERLISSSTSEIIRSKNTLGLPEPQRVPLDVPLESGSYKELSVCLHADRTGSHELLFLILYRENDSSPFHSDRLSRTFEVQPILDIAVSTTPSLSRDCPFILTVEATSSSLSSTVSITQISAISPLWKFHTVEAAQSSVSPSQKAKVVLSAEQWLDGEGKKESIDFLTQKLGDVLSGNPISSSEPPELDLFCSHIIQEPSQRYSIHTSDLWCLIEAERRQHVAEIERQQHPHIPEDSHPNIFPLYSPTSVDLAIFWEMPAQKRKGHVMVFGINLGATHGALNEIIANAENAKVKRSMYAETVREKAELLEGIRTSQWNVDVDPTVATVEGNEISHDFGKGPCHVPVSIVLRNHSPLYDARVTLKLRPGSQPTAPDLTPAHNTAPYSGRLTFRNELPPGESATVQPRLFVDRPGLYSIGPFAVDTELVIPDSKCKRSYSQQVSPSHVCIVVRQSS</sequence>
<dbReference type="RefSeq" id="XP_002912160.1">
    <property type="nucleotide sequence ID" value="XM_002912114.1"/>
</dbReference>
<dbReference type="Proteomes" id="UP000001861">
    <property type="component" value="Unassembled WGS sequence"/>
</dbReference>
<dbReference type="EMBL" id="AACS02000001">
    <property type="protein sequence ID" value="EFI28666.1"/>
    <property type="molecule type" value="Genomic_DNA"/>
</dbReference>
<accession>D6RJY7</accession>
<dbReference type="eggNOG" id="KOG1938">
    <property type="taxonomic scope" value="Eukaryota"/>
</dbReference>
<dbReference type="KEGG" id="cci:CC1G_13692"/>
<dbReference type="GO" id="GO:1990072">
    <property type="term" value="C:TRAPPIII protein complex"/>
    <property type="evidence" value="ECO:0007669"/>
    <property type="project" value="TreeGrafter"/>
</dbReference>
<evidence type="ECO:0000313" key="2">
    <source>
        <dbReference type="EMBL" id="EFI28666.1"/>
    </source>
</evidence>
<protein>
    <submittedName>
        <fullName evidence="2">Uncharacterized protein</fullName>
    </submittedName>
</protein>
<dbReference type="HOGENOM" id="CLU_004823_3_0_1"/>
<evidence type="ECO:0000256" key="1">
    <source>
        <dbReference type="SAM" id="MobiDB-lite"/>
    </source>
</evidence>
<dbReference type="VEuPathDB" id="FungiDB:CC1G_13692"/>
<name>D6RJY7_COPC7</name>
<dbReference type="InParanoid" id="D6RJY7"/>
<dbReference type="PANTHER" id="PTHR12975">
    <property type="entry name" value="TRANSPORT PROTEIN TRAPP"/>
    <property type="match status" value="1"/>
</dbReference>
<organism evidence="2 3">
    <name type="scientific">Coprinopsis cinerea (strain Okayama-7 / 130 / ATCC MYA-4618 / FGSC 9003)</name>
    <name type="common">Inky cap fungus</name>
    <name type="synonym">Hormographiella aspergillata</name>
    <dbReference type="NCBI Taxonomy" id="240176"/>
    <lineage>
        <taxon>Eukaryota</taxon>
        <taxon>Fungi</taxon>
        <taxon>Dikarya</taxon>
        <taxon>Basidiomycota</taxon>
        <taxon>Agaricomycotina</taxon>
        <taxon>Agaricomycetes</taxon>
        <taxon>Agaricomycetidae</taxon>
        <taxon>Agaricales</taxon>
        <taxon>Agaricineae</taxon>
        <taxon>Psathyrellaceae</taxon>
        <taxon>Coprinopsis</taxon>
    </lineage>
</organism>
<dbReference type="STRING" id="240176.D6RJY7"/>
<dbReference type="Pfam" id="PF12739">
    <property type="entry name" value="TRAPPC-Trs85"/>
    <property type="match status" value="1"/>
</dbReference>
<keyword evidence="3" id="KW-1185">Reference proteome</keyword>